<evidence type="ECO:0000256" key="2">
    <source>
        <dbReference type="ARBA" id="ARBA00022801"/>
    </source>
</evidence>
<dbReference type="PANTHER" id="PTHR47959:SF13">
    <property type="entry name" value="ATP-DEPENDENT RNA HELICASE RHLE"/>
    <property type="match status" value="1"/>
</dbReference>
<evidence type="ECO:0000256" key="1">
    <source>
        <dbReference type="ARBA" id="ARBA00022741"/>
    </source>
</evidence>
<keyword evidence="3 8" id="KW-0347">Helicase</keyword>
<feature type="compositionally biased region" description="Basic residues" evidence="6">
    <location>
        <begin position="168"/>
        <end position="198"/>
    </location>
</feature>
<dbReference type="EMBL" id="JBHUJC010000020">
    <property type="protein sequence ID" value="MFD2276301.1"/>
    <property type="molecule type" value="Genomic_DNA"/>
</dbReference>
<feature type="region of interest" description="Disordered" evidence="6">
    <location>
        <begin position="161"/>
        <end position="198"/>
    </location>
</feature>
<keyword evidence="4" id="KW-0067">ATP-binding</keyword>
<dbReference type="RefSeq" id="WP_377094357.1">
    <property type="nucleotide sequence ID" value="NZ_JBHSJM010000001.1"/>
</dbReference>
<dbReference type="Proteomes" id="UP001597297">
    <property type="component" value="Unassembled WGS sequence"/>
</dbReference>
<dbReference type="Pfam" id="PF00271">
    <property type="entry name" value="Helicase_C"/>
    <property type="match status" value="1"/>
</dbReference>
<dbReference type="InterPro" id="IPR050079">
    <property type="entry name" value="DEAD_box_RNA_helicase"/>
</dbReference>
<dbReference type="SMART" id="SM00490">
    <property type="entry name" value="HELICc"/>
    <property type="match status" value="1"/>
</dbReference>
<organism evidence="8 9">
    <name type="scientific">Rubritalea spongiae</name>
    <dbReference type="NCBI Taxonomy" id="430797"/>
    <lineage>
        <taxon>Bacteria</taxon>
        <taxon>Pseudomonadati</taxon>
        <taxon>Verrucomicrobiota</taxon>
        <taxon>Verrucomicrobiia</taxon>
        <taxon>Verrucomicrobiales</taxon>
        <taxon>Rubritaleaceae</taxon>
        <taxon>Rubritalea</taxon>
    </lineage>
</organism>
<dbReference type="Gene3D" id="3.40.50.300">
    <property type="entry name" value="P-loop containing nucleotide triphosphate hydrolases"/>
    <property type="match status" value="1"/>
</dbReference>
<evidence type="ECO:0000256" key="5">
    <source>
        <dbReference type="ARBA" id="ARBA00038437"/>
    </source>
</evidence>
<evidence type="ECO:0000313" key="8">
    <source>
        <dbReference type="EMBL" id="MFD2276301.1"/>
    </source>
</evidence>
<dbReference type="PROSITE" id="PS51194">
    <property type="entry name" value="HELICASE_CTER"/>
    <property type="match status" value="1"/>
</dbReference>
<keyword evidence="1" id="KW-0547">Nucleotide-binding</keyword>
<keyword evidence="9" id="KW-1185">Reference proteome</keyword>
<accession>A0ABW5E174</accession>
<feature type="domain" description="Helicase C-terminal" evidence="7">
    <location>
        <begin position="16"/>
        <end position="166"/>
    </location>
</feature>
<protein>
    <submittedName>
        <fullName evidence="8">Helicase-related protein</fullName>
    </submittedName>
</protein>
<gene>
    <name evidence="8" type="ORF">ACFSQZ_07460</name>
</gene>
<evidence type="ECO:0000256" key="4">
    <source>
        <dbReference type="ARBA" id="ARBA00022840"/>
    </source>
</evidence>
<comment type="similarity">
    <text evidence="5">Belongs to the DEAD box helicase family.</text>
</comment>
<proteinExistence type="inferred from homology"/>
<evidence type="ECO:0000313" key="9">
    <source>
        <dbReference type="Proteomes" id="UP001597297"/>
    </source>
</evidence>
<dbReference type="InterPro" id="IPR001650">
    <property type="entry name" value="Helicase_C-like"/>
</dbReference>
<evidence type="ECO:0000259" key="7">
    <source>
        <dbReference type="PROSITE" id="PS51194"/>
    </source>
</evidence>
<name>A0ABW5E174_9BACT</name>
<dbReference type="InterPro" id="IPR027417">
    <property type="entry name" value="P-loop_NTPase"/>
</dbReference>
<reference evidence="9" key="1">
    <citation type="journal article" date="2019" name="Int. J. Syst. Evol. Microbiol.">
        <title>The Global Catalogue of Microorganisms (GCM) 10K type strain sequencing project: providing services to taxonomists for standard genome sequencing and annotation.</title>
        <authorList>
            <consortium name="The Broad Institute Genomics Platform"/>
            <consortium name="The Broad Institute Genome Sequencing Center for Infectious Disease"/>
            <person name="Wu L."/>
            <person name="Ma J."/>
        </authorList>
    </citation>
    <scope>NUCLEOTIDE SEQUENCE [LARGE SCALE GENOMIC DNA]</scope>
    <source>
        <strain evidence="9">JCM 16545</strain>
    </source>
</reference>
<evidence type="ECO:0000256" key="3">
    <source>
        <dbReference type="ARBA" id="ARBA00022806"/>
    </source>
</evidence>
<dbReference type="PANTHER" id="PTHR47959">
    <property type="entry name" value="ATP-DEPENDENT RNA HELICASE RHLE-RELATED"/>
    <property type="match status" value="1"/>
</dbReference>
<evidence type="ECO:0000256" key="6">
    <source>
        <dbReference type="SAM" id="MobiDB-lite"/>
    </source>
</evidence>
<keyword evidence="2" id="KW-0378">Hydrolase</keyword>
<comment type="caution">
    <text evidence="8">The sequence shown here is derived from an EMBL/GenBank/DDBJ whole genome shotgun (WGS) entry which is preliminary data.</text>
</comment>
<sequence>MARHAIYEVFDHQKNDLLLHLLNAQEELSQVLVVLRTREGVHALSTALANVGIAVDSVHGKKKSELIERALSDLKSGKVQVLVVTDASARNIDLTGVPAIIQVDMPELVSDYQARLGLVEKLENGVFYSFENPHNANVLAKVEELLGEEIARERAEGFAYETQALRTKQTRNKTPKRGPRSKPLQHKKKKWKPKKYTR</sequence>
<dbReference type="SUPFAM" id="SSF52540">
    <property type="entry name" value="P-loop containing nucleoside triphosphate hydrolases"/>
    <property type="match status" value="1"/>
</dbReference>
<dbReference type="GO" id="GO:0004386">
    <property type="term" value="F:helicase activity"/>
    <property type="evidence" value="ECO:0007669"/>
    <property type="project" value="UniProtKB-KW"/>
</dbReference>